<organism evidence="1 2">
    <name type="scientific">Paraburkholderia solitsugae</name>
    <dbReference type="NCBI Taxonomy" id="2675748"/>
    <lineage>
        <taxon>Bacteria</taxon>
        <taxon>Pseudomonadati</taxon>
        <taxon>Pseudomonadota</taxon>
        <taxon>Betaproteobacteria</taxon>
        <taxon>Burkholderiales</taxon>
        <taxon>Burkholderiaceae</taxon>
        <taxon>Paraburkholderia</taxon>
    </lineage>
</organism>
<sequence length="80" mass="8781">MAIDPGARPGKPGLSSILFSLKTAKDTRRLDDLCVLRDCSTRRVPFRFKDIHLLENGVPPDGVSLVNFSLRKAAGRKSAM</sequence>
<evidence type="ECO:0000313" key="1">
    <source>
        <dbReference type="EMBL" id="NPT48002.1"/>
    </source>
</evidence>
<comment type="caution">
    <text evidence="1">The sequence shown here is derived from an EMBL/GenBank/DDBJ whole genome shotgun (WGS) entry which is preliminary data.</text>
</comment>
<proteinExistence type="predicted"/>
<name>A0ABX2C4R7_9BURK</name>
<dbReference type="EMBL" id="WOEY01000188">
    <property type="protein sequence ID" value="NPT48002.1"/>
    <property type="molecule type" value="Genomic_DNA"/>
</dbReference>
<reference evidence="1 2" key="1">
    <citation type="submission" date="2019-11" db="EMBL/GenBank/DDBJ databases">
        <title>Metabolism of dissolved organic matter in forest soils.</title>
        <authorList>
            <person name="Cyle K.T."/>
            <person name="Wilhelm R.C."/>
            <person name="Martinez C.E."/>
        </authorList>
    </citation>
    <scope>NUCLEOTIDE SEQUENCE [LARGE SCALE GENOMIC DNA]</scope>
    <source>
        <strain evidence="1 2">1N</strain>
    </source>
</reference>
<dbReference type="Proteomes" id="UP000652198">
    <property type="component" value="Unassembled WGS sequence"/>
</dbReference>
<protein>
    <submittedName>
        <fullName evidence="1">Uncharacterized protein</fullName>
    </submittedName>
</protein>
<accession>A0ABX2C4R7</accession>
<evidence type="ECO:0000313" key="2">
    <source>
        <dbReference type="Proteomes" id="UP000652198"/>
    </source>
</evidence>
<gene>
    <name evidence="1" type="ORF">GNZ12_43310</name>
</gene>
<keyword evidence="2" id="KW-1185">Reference proteome</keyword>